<dbReference type="InterPro" id="IPR050228">
    <property type="entry name" value="Carboxylesterase_BioH"/>
</dbReference>
<dbReference type="OrthoDB" id="3193334at2"/>
<dbReference type="PRINTS" id="PR00111">
    <property type="entry name" value="ABHYDROLASE"/>
</dbReference>
<evidence type="ECO:0000313" key="4">
    <source>
        <dbReference type="Proteomes" id="UP000093962"/>
    </source>
</evidence>
<proteinExistence type="predicted"/>
<dbReference type="AlphaFoldDB" id="A0A1A0LXQ7"/>
<feature type="domain" description="AB hydrolase-1" evidence="1">
    <location>
        <begin position="23"/>
        <end position="262"/>
    </location>
</feature>
<dbReference type="RefSeq" id="WP_060999135.1">
    <property type="nucleotide sequence ID" value="NZ_LSKA01000021.1"/>
</dbReference>
<dbReference type="SUPFAM" id="SSF53474">
    <property type="entry name" value="alpha/beta-Hydrolases"/>
    <property type="match status" value="1"/>
</dbReference>
<keyword evidence="2" id="KW-0378">Hydrolase</keyword>
<dbReference type="Pfam" id="PF12697">
    <property type="entry name" value="Abhydrolase_6"/>
    <property type="match status" value="1"/>
</dbReference>
<dbReference type="InterPro" id="IPR029058">
    <property type="entry name" value="AB_hydrolase_fold"/>
</dbReference>
<organism evidence="2 4">
    <name type="scientific">Mycolicibacterium mucogenicum</name>
    <name type="common">Mycobacterium mucogenicum</name>
    <dbReference type="NCBI Taxonomy" id="56689"/>
    <lineage>
        <taxon>Bacteria</taxon>
        <taxon>Bacillati</taxon>
        <taxon>Actinomycetota</taxon>
        <taxon>Actinomycetes</taxon>
        <taxon>Mycobacteriales</taxon>
        <taxon>Mycobacteriaceae</taxon>
        <taxon>Mycolicibacterium</taxon>
    </lineage>
</organism>
<dbReference type="PANTHER" id="PTHR43194:SF2">
    <property type="entry name" value="PEROXISOMAL MEMBRANE PROTEIN LPX1"/>
    <property type="match status" value="1"/>
</dbReference>
<evidence type="ECO:0000259" key="1">
    <source>
        <dbReference type="Pfam" id="PF12697"/>
    </source>
</evidence>
<dbReference type="EMBL" id="SDLO01000009">
    <property type="protein sequence ID" value="TDK89067.1"/>
    <property type="molecule type" value="Genomic_DNA"/>
</dbReference>
<dbReference type="Proteomes" id="UP000294929">
    <property type="component" value="Unassembled WGS sequence"/>
</dbReference>
<evidence type="ECO:0000313" key="2">
    <source>
        <dbReference type="EMBL" id="OBA77621.1"/>
    </source>
</evidence>
<dbReference type="Gene3D" id="3.40.50.1820">
    <property type="entry name" value="alpha/beta hydrolase"/>
    <property type="match status" value="1"/>
</dbReference>
<reference evidence="3 5" key="2">
    <citation type="submission" date="2019-01" db="EMBL/GenBank/DDBJ databases">
        <title>High-quality-draft genome sequences of five non-tuberculosis mycobacteriaceae isolated from a nosocomial environment.</title>
        <authorList>
            <person name="Tiago I."/>
            <person name="Alarico S."/>
            <person name="Pereira S.G."/>
            <person name="Coelho C."/>
            <person name="Maranha A."/>
            <person name="Empadinhas N."/>
        </authorList>
    </citation>
    <scope>NUCLEOTIDE SEQUENCE [LARGE SCALE GENOMIC DNA]</scope>
    <source>
        <strain evidence="3 5">24AIII</strain>
    </source>
</reference>
<sequence length="268" mass="28655">MSGSINGVSLQVYRYGPARPAQILALHGLTGHGKRWQTLADGYLAEYSVLAPDLLGHGHSSWAAPWNIDENVAALAALLQDEADGPVVVVAHSFGGAIALNLAAAHPHLVSGLVLLDPATGLDGSWMSEIADAMLGSPDYPDRHEAHAEKVNGSWGEVSVKYPGELERDLDEHLVALPGGRVGWRISLPAMMSYWSELARPIVLPPQGTPTTLVLAKRTHPAYVTGELVSGLQARLGADFVLTEFDCDHMVPHAMPAETADVIRRHLV</sequence>
<gene>
    <name evidence="2" type="ORF">A5642_05625</name>
    <name evidence="3" type="ORF">EUA03_13205</name>
</gene>
<evidence type="ECO:0000313" key="3">
    <source>
        <dbReference type="EMBL" id="TDK89067.1"/>
    </source>
</evidence>
<accession>A0A1A0LXQ7</accession>
<name>A0A1A0LXQ7_MYCMU</name>
<dbReference type="InterPro" id="IPR000073">
    <property type="entry name" value="AB_hydrolase_1"/>
</dbReference>
<dbReference type="EMBL" id="LZSF01000276">
    <property type="protein sequence ID" value="OBA77621.1"/>
    <property type="molecule type" value="Genomic_DNA"/>
</dbReference>
<comment type="caution">
    <text evidence="2">The sequence shown here is derived from an EMBL/GenBank/DDBJ whole genome shotgun (WGS) entry which is preliminary data.</text>
</comment>
<dbReference type="PANTHER" id="PTHR43194">
    <property type="entry name" value="HYDROLASE ALPHA/BETA FOLD FAMILY"/>
    <property type="match status" value="1"/>
</dbReference>
<protein>
    <submittedName>
        <fullName evidence="2">Alpha/beta hydrolase</fullName>
    </submittedName>
</protein>
<evidence type="ECO:0000313" key="5">
    <source>
        <dbReference type="Proteomes" id="UP000294929"/>
    </source>
</evidence>
<reference evidence="2 4" key="1">
    <citation type="submission" date="2016-06" db="EMBL/GenBank/DDBJ databases">
        <authorList>
            <person name="Kjaerup R.B."/>
            <person name="Dalgaard T.S."/>
            <person name="Juul-Madsen H.R."/>
        </authorList>
    </citation>
    <scope>NUCLEOTIDE SEQUENCE [LARGE SCALE GENOMIC DNA]</scope>
    <source>
        <strain evidence="2 4">1199456.5</strain>
    </source>
</reference>
<dbReference type="GO" id="GO:0016787">
    <property type="term" value="F:hydrolase activity"/>
    <property type="evidence" value="ECO:0007669"/>
    <property type="project" value="UniProtKB-KW"/>
</dbReference>
<dbReference type="Proteomes" id="UP000093962">
    <property type="component" value="Unassembled WGS sequence"/>
</dbReference>